<comment type="caution">
    <text evidence="3">The sequence shown here is derived from an EMBL/GenBank/DDBJ whole genome shotgun (WGS) entry which is preliminary data.</text>
</comment>
<dbReference type="EMBL" id="JAAOAK010000267">
    <property type="protein sequence ID" value="KAF5678525.1"/>
    <property type="molecule type" value="Genomic_DNA"/>
</dbReference>
<reference evidence="3 4" key="1">
    <citation type="submission" date="2020-05" db="EMBL/GenBank/DDBJ databases">
        <title>Identification and distribution of gene clusters putatively required for synthesis of sphingolipid metabolism inhibitors in phylogenetically diverse species of the filamentous fungus Fusarium.</title>
        <authorList>
            <person name="Kim H.-S."/>
            <person name="Busman M."/>
            <person name="Brown D.W."/>
            <person name="Divon H."/>
            <person name="Uhlig S."/>
            <person name="Proctor R.H."/>
        </authorList>
    </citation>
    <scope>NUCLEOTIDE SEQUENCE [LARGE SCALE GENOMIC DNA]</scope>
    <source>
        <strain evidence="3 4">NRRL 25311</strain>
    </source>
</reference>
<dbReference type="InterPro" id="IPR013154">
    <property type="entry name" value="ADH-like_N"/>
</dbReference>
<dbReference type="InterPro" id="IPR011032">
    <property type="entry name" value="GroES-like_sf"/>
</dbReference>
<evidence type="ECO:0000259" key="1">
    <source>
        <dbReference type="Pfam" id="PF00107"/>
    </source>
</evidence>
<dbReference type="SUPFAM" id="SSF51735">
    <property type="entry name" value="NAD(P)-binding Rossmann-fold domains"/>
    <property type="match status" value="1"/>
</dbReference>
<dbReference type="PANTHER" id="PTHR43677">
    <property type="entry name" value="SHORT-CHAIN DEHYDROGENASE/REDUCTASE"/>
    <property type="match status" value="1"/>
</dbReference>
<dbReference type="InterPro" id="IPR051397">
    <property type="entry name" value="Zn-ADH-like_protein"/>
</dbReference>
<dbReference type="CDD" id="cd05188">
    <property type="entry name" value="MDR"/>
    <property type="match status" value="1"/>
</dbReference>
<dbReference type="Gene3D" id="3.90.180.10">
    <property type="entry name" value="Medium-chain alcohol dehydrogenases, catalytic domain"/>
    <property type="match status" value="1"/>
</dbReference>
<dbReference type="Pfam" id="PF00107">
    <property type="entry name" value="ADH_zinc_N"/>
    <property type="match status" value="1"/>
</dbReference>
<dbReference type="AlphaFoldDB" id="A0A8H5TZS7"/>
<dbReference type="Pfam" id="PF08240">
    <property type="entry name" value="ADH_N"/>
    <property type="match status" value="1"/>
</dbReference>
<feature type="domain" description="Alcohol dehydrogenase-like C-terminal" evidence="1">
    <location>
        <begin position="201"/>
        <end position="332"/>
    </location>
</feature>
<dbReference type="Proteomes" id="UP000562682">
    <property type="component" value="Unassembled WGS sequence"/>
</dbReference>
<dbReference type="PANTHER" id="PTHR43677:SF4">
    <property type="entry name" value="QUINONE OXIDOREDUCTASE-LIKE PROTEIN 2"/>
    <property type="match status" value="1"/>
</dbReference>
<evidence type="ECO:0000259" key="2">
    <source>
        <dbReference type="Pfam" id="PF08240"/>
    </source>
</evidence>
<organism evidence="3 4">
    <name type="scientific">Fusarium denticulatum</name>
    <dbReference type="NCBI Taxonomy" id="48507"/>
    <lineage>
        <taxon>Eukaryota</taxon>
        <taxon>Fungi</taxon>
        <taxon>Dikarya</taxon>
        <taxon>Ascomycota</taxon>
        <taxon>Pezizomycotina</taxon>
        <taxon>Sordariomycetes</taxon>
        <taxon>Hypocreomycetidae</taxon>
        <taxon>Hypocreales</taxon>
        <taxon>Nectriaceae</taxon>
        <taxon>Fusarium</taxon>
        <taxon>Fusarium fujikuroi species complex</taxon>
    </lineage>
</organism>
<evidence type="ECO:0000313" key="4">
    <source>
        <dbReference type="Proteomes" id="UP000562682"/>
    </source>
</evidence>
<proteinExistence type="predicted"/>
<name>A0A8H5TZS7_9HYPO</name>
<dbReference type="Gene3D" id="3.40.50.720">
    <property type="entry name" value="NAD(P)-binding Rossmann-like Domain"/>
    <property type="match status" value="1"/>
</dbReference>
<dbReference type="GO" id="GO:0005739">
    <property type="term" value="C:mitochondrion"/>
    <property type="evidence" value="ECO:0007669"/>
    <property type="project" value="TreeGrafter"/>
</dbReference>
<accession>A0A8H5TZS7</accession>
<keyword evidence="4" id="KW-1185">Reference proteome</keyword>
<dbReference type="GO" id="GO:0016491">
    <property type="term" value="F:oxidoreductase activity"/>
    <property type="evidence" value="ECO:0007669"/>
    <property type="project" value="TreeGrafter"/>
</dbReference>
<dbReference type="SUPFAM" id="SSF50129">
    <property type="entry name" value="GroES-like"/>
    <property type="match status" value="1"/>
</dbReference>
<gene>
    <name evidence="3" type="ORF">FDENT_8904</name>
</gene>
<evidence type="ECO:0000313" key="3">
    <source>
        <dbReference type="EMBL" id="KAF5678525.1"/>
    </source>
</evidence>
<dbReference type="InterPro" id="IPR036291">
    <property type="entry name" value="NAD(P)-bd_dom_sf"/>
</dbReference>
<protein>
    <submittedName>
        <fullName evidence="3">Alcohol dehydrogenase</fullName>
    </submittedName>
</protein>
<dbReference type="InterPro" id="IPR013149">
    <property type="entry name" value="ADH-like_C"/>
</dbReference>
<feature type="domain" description="Alcohol dehydrogenase-like N-terminal" evidence="2">
    <location>
        <begin position="34"/>
        <end position="147"/>
    </location>
</feature>
<sequence>MSNDKASNNLVLVLDAVGQPLRTEVRSIPKAGYGSAVIRILAASIRPNSPHVYEDPESGHPLPVPFIPGFTAIGRVHEAGPDATSLKPGRLVLFDNYIRGRDNEDAVYVSGLMEGFNQESGRLAKGIWRDSTYAQYARLPLENCHLLDERLNTSSESGGMGYTIEDLAQLFNMTIPFGGLDDIDIQSGETIIIAPATGRYGSAAVYCALAMGAKVIAVGRNGNTLSDIASLSNRVQTVQLSADVEKDTKEIISAARGPIDAFFDMSPREASESSHFQSCLQALSKGARVSLMGAVSPNVKFGYMEIMMKQLTVKGTWMCKREQTKRLIRMVETGVLPLGPRAKMGPVKTFELSQWREAFKYVKDHKEPGEIVFAP</sequence>